<organism evidence="1 2">
    <name type="scientific">Neolewinella aurantiaca</name>
    <dbReference type="NCBI Taxonomy" id="2602767"/>
    <lineage>
        <taxon>Bacteria</taxon>
        <taxon>Pseudomonadati</taxon>
        <taxon>Bacteroidota</taxon>
        <taxon>Saprospiria</taxon>
        <taxon>Saprospirales</taxon>
        <taxon>Lewinellaceae</taxon>
        <taxon>Neolewinella</taxon>
    </lineage>
</organism>
<dbReference type="OrthoDB" id="1513553at2"/>
<dbReference type="Proteomes" id="UP000321907">
    <property type="component" value="Unassembled WGS sequence"/>
</dbReference>
<protein>
    <submittedName>
        <fullName evidence="1">PorT family protein</fullName>
    </submittedName>
</protein>
<comment type="caution">
    <text evidence="1">The sequence shown here is derived from an EMBL/GenBank/DDBJ whole genome shotgun (WGS) entry which is preliminary data.</text>
</comment>
<accession>A0A5C7FKJ1</accession>
<evidence type="ECO:0000313" key="1">
    <source>
        <dbReference type="EMBL" id="TXF91203.1"/>
    </source>
</evidence>
<proteinExistence type="predicted"/>
<evidence type="ECO:0000313" key="2">
    <source>
        <dbReference type="Proteomes" id="UP000321907"/>
    </source>
</evidence>
<keyword evidence="2" id="KW-1185">Reference proteome</keyword>
<reference evidence="1 2" key="1">
    <citation type="submission" date="2019-08" db="EMBL/GenBank/DDBJ databases">
        <title>Lewinella sp. strain SSH13 Genome sequencing and assembly.</title>
        <authorList>
            <person name="Kim I."/>
        </authorList>
    </citation>
    <scope>NUCLEOTIDE SEQUENCE [LARGE SCALE GENOMIC DNA]</scope>
    <source>
        <strain evidence="1 2">SSH13</strain>
    </source>
</reference>
<sequence>MKQLMQPFTSFLLITVLCTCGPAQNKLCAQLRLTIDGGVAVANFDHKPVLPSSTQQIFGLTDGQSATLEPLESGYVGIAMAHHPQGKPWGWSTRLQFMKRGYRFVISGDPSNSDTSLAHSYTSFIDGMAQITTTISGRLSINAGPYLSLALREERLSGPPRNRPGTGTDYGLNAGLSYRFGRIGVTVNYQQSLRQYLTIEVDEAFITASGLSDYVAIQRKLHISALRIGLEYAIWE</sequence>
<dbReference type="EMBL" id="VOXD01000003">
    <property type="protein sequence ID" value="TXF91203.1"/>
    <property type="molecule type" value="Genomic_DNA"/>
</dbReference>
<gene>
    <name evidence="1" type="ORF">FUA23_02975</name>
</gene>
<dbReference type="RefSeq" id="WP_147929222.1">
    <property type="nucleotide sequence ID" value="NZ_VOXD01000003.1"/>
</dbReference>
<name>A0A5C7FKJ1_9BACT</name>
<dbReference type="AlphaFoldDB" id="A0A5C7FKJ1"/>